<comment type="subcellular location">
    <subcellularLocation>
        <location evidence="1 9">Cell membrane</location>
        <topology evidence="1 9">Multi-pass membrane protein</topology>
    </subcellularLocation>
</comment>
<keyword evidence="7 9" id="KW-1133">Transmembrane helix</keyword>
<dbReference type="Pfam" id="PF03186">
    <property type="entry name" value="CobD_Cbib"/>
    <property type="match status" value="1"/>
</dbReference>
<dbReference type="Proteomes" id="UP001596505">
    <property type="component" value="Unassembled WGS sequence"/>
</dbReference>
<evidence type="ECO:0000256" key="6">
    <source>
        <dbReference type="ARBA" id="ARBA00022692"/>
    </source>
</evidence>
<comment type="similarity">
    <text evidence="3 9">Belongs to the CobD/CbiB family.</text>
</comment>
<comment type="function">
    <text evidence="9">Converts cobyric acid to cobinamide by the addition of aminopropanol on the F carboxylic group.</text>
</comment>
<keyword evidence="4 9" id="KW-1003">Cell membrane</keyword>
<evidence type="ECO:0000313" key="10">
    <source>
        <dbReference type="EMBL" id="MFC7391942.1"/>
    </source>
</evidence>
<evidence type="ECO:0000256" key="8">
    <source>
        <dbReference type="ARBA" id="ARBA00023136"/>
    </source>
</evidence>
<feature type="transmembrane region" description="Helical" evidence="9">
    <location>
        <begin position="53"/>
        <end position="74"/>
    </location>
</feature>
<name>A0ABW2PTJ8_9BACL</name>
<accession>A0ABW2PTJ8</accession>
<evidence type="ECO:0000256" key="9">
    <source>
        <dbReference type="HAMAP-Rule" id="MF_00024"/>
    </source>
</evidence>
<dbReference type="PANTHER" id="PTHR34308:SF1">
    <property type="entry name" value="COBALAMIN BIOSYNTHESIS PROTEIN CBIB"/>
    <property type="match status" value="1"/>
</dbReference>
<dbReference type="HAMAP" id="MF_00024">
    <property type="entry name" value="CobD_CbiB"/>
    <property type="match status" value="1"/>
</dbReference>
<organism evidence="10 11">
    <name type="scientific">Scopulibacillus cellulosilyticus</name>
    <dbReference type="NCBI Taxonomy" id="2665665"/>
    <lineage>
        <taxon>Bacteria</taxon>
        <taxon>Bacillati</taxon>
        <taxon>Bacillota</taxon>
        <taxon>Bacilli</taxon>
        <taxon>Bacillales</taxon>
        <taxon>Sporolactobacillaceae</taxon>
        <taxon>Scopulibacillus</taxon>
    </lineage>
</organism>
<dbReference type="NCBIfam" id="TIGR00380">
    <property type="entry name" value="cobal_cbiB"/>
    <property type="match status" value="1"/>
</dbReference>
<evidence type="ECO:0000256" key="3">
    <source>
        <dbReference type="ARBA" id="ARBA00006263"/>
    </source>
</evidence>
<evidence type="ECO:0000256" key="7">
    <source>
        <dbReference type="ARBA" id="ARBA00022989"/>
    </source>
</evidence>
<feature type="transmembrane region" description="Helical" evidence="9">
    <location>
        <begin position="300"/>
        <end position="318"/>
    </location>
</feature>
<feature type="transmembrane region" description="Helical" evidence="9">
    <location>
        <begin position="158"/>
        <end position="175"/>
    </location>
</feature>
<comment type="caution">
    <text evidence="9">Lacks conserved residue(s) required for the propagation of feature annotation.</text>
</comment>
<dbReference type="EMBL" id="JBHTCO010000003">
    <property type="protein sequence ID" value="MFC7391942.1"/>
    <property type="molecule type" value="Genomic_DNA"/>
</dbReference>
<evidence type="ECO:0000256" key="2">
    <source>
        <dbReference type="ARBA" id="ARBA00004953"/>
    </source>
</evidence>
<evidence type="ECO:0000256" key="4">
    <source>
        <dbReference type="ARBA" id="ARBA00022475"/>
    </source>
</evidence>
<dbReference type="RefSeq" id="WP_380963445.1">
    <property type="nucleotide sequence ID" value="NZ_JBHTCO010000003.1"/>
</dbReference>
<dbReference type="InterPro" id="IPR004485">
    <property type="entry name" value="Cobalamin_biosynth_CobD/CbiB"/>
</dbReference>
<sequence length="321" mass="35810">MINHLIAITIAYLIDWILGDPKWLPHPVRFFGKGIAFFDRHWNIGRHRKVKGLLTVILLLVIVFGLSLFIVILACWVNKWLGVAIEAILIWTTIAAKGLKEAAEQVYEPLQKGDLPQARKYLSWIVGRDTDHLPEEEIVRGTVETVAENVSDGVTAPIFWAFIGGAPFALIYRLINTCDSMLGYKSEKYLEFGFAAAKLDDLVNWLPSRITAILIIIVNKAVPPLTRWKSFAILKRDARKHPSPNSGWGEAAVASLLGIQLGGVNYYKGVISNRAKLGDPLFPLSTGHILDTVKMMKRTVLSFILVLWLIGGIIYAASSWI</sequence>
<gene>
    <name evidence="10" type="primary">cbiB</name>
    <name evidence="9" type="synonym">cobD</name>
    <name evidence="10" type="ORF">ACFQRG_02890</name>
</gene>
<reference evidence="11" key="1">
    <citation type="journal article" date="2019" name="Int. J. Syst. Evol. Microbiol.">
        <title>The Global Catalogue of Microorganisms (GCM) 10K type strain sequencing project: providing services to taxonomists for standard genome sequencing and annotation.</title>
        <authorList>
            <consortium name="The Broad Institute Genomics Platform"/>
            <consortium name="The Broad Institute Genome Sequencing Center for Infectious Disease"/>
            <person name="Wu L."/>
            <person name="Ma J."/>
        </authorList>
    </citation>
    <scope>NUCLEOTIDE SEQUENCE [LARGE SCALE GENOMIC DNA]</scope>
    <source>
        <strain evidence="11">CGMCC 1.16305</strain>
    </source>
</reference>
<dbReference type="PANTHER" id="PTHR34308">
    <property type="entry name" value="COBALAMIN BIOSYNTHESIS PROTEIN CBIB"/>
    <property type="match status" value="1"/>
</dbReference>
<keyword evidence="8 9" id="KW-0472">Membrane</keyword>
<evidence type="ECO:0000313" key="11">
    <source>
        <dbReference type="Proteomes" id="UP001596505"/>
    </source>
</evidence>
<keyword evidence="6 9" id="KW-0812">Transmembrane</keyword>
<comment type="caution">
    <text evidence="10">The sequence shown here is derived from an EMBL/GenBank/DDBJ whole genome shotgun (WGS) entry which is preliminary data.</text>
</comment>
<evidence type="ECO:0000256" key="1">
    <source>
        <dbReference type="ARBA" id="ARBA00004651"/>
    </source>
</evidence>
<proteinExistence type="inferred from homology"/>
<keyword evidence="5 9" id="KW-0169">Cobalamin biosynthesis</keyword>
<comment type="pathway">
    <text evidence="2 9">Cofactor biosynthesis; adenosylcobalamin biosynthesis.</text>
</comment>
<evidence type="ECO:0000256" key="5">
    <source>
        <dbReference type="ARBA" id="ARBA00022573"/>
    </source>
</evidence>
<keyword evidence="11" id="KW-1185">Reference proteome</keyword>
<protein>
    <recommendedName>
        <fullName evidence="9">Cobalamin biosynthesis protein CobD</fullName>
    </recommendedName>
</protein>